<evidence type="ECO:0000256" key="1">
    <source>
        <dbReference type="SAM" id="MobiDB-lite"/>
    </source>
</evidence>
<sequence>MAWRWEYDPDEEHVIGGAAPAFVAEAGKRADELVRAASSPRPRPLRLPASTPPVFKSDSLLADARALWKSLGDEAFVRLLPAATTAQPVAGDGLAPISATPAPAVGGDALPYA</sequence>
<feature type="region of interest" description="Disordered" evidence="1">
    <location>
        <begin position="90"/>
        <end position="113"/>
    </location>
</feature>
<name>A0ABZ0KG48_STRC4</name>
<evidence type="ECO:0000313" key="3">
    <source>
        <dbReference type="Proteomes" id="UP001305002"/>
    </source>
</evidence>
<dbReference type="Proteomes" id="UP001305002">
    <property type="component" value="Chromosome"/>
</dbReference>
<organism evidence="2 3">
    <name type="scientific">Streptomyces coeruleorubidus</name>
    <dbReference type="NCBI Taxonomy" id="116188"/>
    <lineage>
        <taxon>Bacteria</taxon>
        <taxon>Bacillati</taxon>
        <taxon>Actinomycetota</taxon>
        <taxon>Actinomycetes</taxon>
        <taxon>Kitasatosporales</taxon>
        <taxon>Streptomycetaceae</taxon>
        <taxon>Streptomyces</taxon>
    </lineage>
</organism>
<reference evidence="2 3" key="2">
    <citation type="journal article" date="2024" name="Microb. Biotechnol.">
        <title>The involvement of multiple ABC transporters in daunorubicin efflux in Streptomyces coeruleorubidus.</title>
        <authorList>
            <person name="Dong J."/>
            <person name="Ning J."/>
            <person name="Tian Y."/>
            <person name="Li H."/>
            <person name="Chen H."/>
            <person name="Guan W."/>
        </authorList>
    </citation>
    <scope>NUCLEOTIDE SEQUENCE [LARGE SCALE GENOMIC DNA]</scope>
    <source>
        <strain evidence="2 3">CICC 11043</strain>
    </source>
</reference>
<reference evidence="2 3" key="1">
    <citation type="journal article" date="2021" name="J. Microbiol. Biotechnol.">
        <title>An Efficient Markerless Deletion System Suitable for the Industrial Strains of Streptomyces.</title>
        <authorList>
            <person name="Dong J."/>
            <person name="Wei J."/>
            <person name="Li H."/>
            <person name="Zhao S."/>
            <person name="Guan W."/>
        </authorList>
    </citation>
    <scope>NUCLEOTIDE SEQUENCE [LARGE SCALE GENOMIC DNA]</scope>
    <source>
        <strain evidence="2 3">CICC 11043</strain>
    </source>
</reference>
<gene>
    <name evidence="2" type="ORF">R5U08_22580</name>
</gene>
<dbReference type="EMBL" id="CP137524">
    <property type="protein sequence ID" value="WOT36736.1"/>
    <property type="molecule type" value="Genomic_DNA"/>
</dbReference>
<evidence type="ECO:0000313" key="2">
    <source>
        <dbReference type="EMBL" id="WOT36736.1"/>
    </source>
</evidence>
<dbReference type="RefSeq" id="WP_317926574.1">
    <property type="nucleotide sequence ID" value="NZ_CP137524.1"/>
</dbReference>
<protein>
    <submittedName>
        <fullName evidence="2">Uncharacterized protein</fullName>
    </submittedName>
</protein>
<proteinExistence type="predicted"/>
<keyword evidence="3" id="KW-1185">Reference proteome</keyword>
<accession>A0ABZ0KG48</accession>